<keyword evidence="7" id="KW-1185">Reference proteome</keyword>
<dbReference type="PANTHER" id="PTHR11661">
    <property type="entry name" value="60S RIBOSOMAL PROTEIN L12"/>
    <property type="match status" value="1"/>
</dbReference>
<evidence type="ECO:0000256" key="1">
    <source>
        <dbReference type="ARBA" id="ARBA00010537"/>
    </source>
</evidence>
<evidence type="ECO:0000313" key="7">
    <source>
        <dbReference type="Proteomes" id="UP000554482"/>
    </source>
</evidence>
<dbReference type="SUPFAM" id="SSF46906">
    <property type="entry name" value="Ribosomal protein L11, C-terminal domain"/>
    <property type="match status" value="1"/>
</dbReference>
<evidence type="ECO:0000256" key="4">
    <source>
        <dbReference type="ARBA" id="ARBA00040104"/>
    </source>
</evidence>
<evidence type="ECO:0000259" key="5">
    <source>
        <dbReference type="Pfam" id="PF00298"/>
    </source>
</evidence>
<dbReference type="FunFam" id="1.10.10.250:FF:000003">
    <property type="entry name" value="Mitochondrial ribosomal protein L11"/>
    <property type="match status" value="1"/>
</dbReference>
<dbReference type="GO" id="GO:0015934">
    <property type="term" value="C:large ribosomal subunit"/>
    <property type="evidence" value="ECO:0007669"/>
    <property type="project" value="TreeGrafter"/>
</dbReference>
<dbReference type="GO" id="GO:0070180">
    <property type="term" value="F:large ribosomal subunit rRNA binding"/>
    <property type="evidence" value="ECO:0007669"/>
    <property type="project" value="TreeGrafter"/>
</dbReference>
<dbReference type="SMART" id="SM00649">
    <property type="entry name" value="RL11"/>
    <property type="match status" value="1"/>
</dbReference>
<comment type="caution">
    <text evidence="6">The sequence shown here is derived from an EMBL/GenBank/DDBJ whole genome shotgun (WGS) entry which is preliminary data.</text>
</comment>
<reference evidence="6 7" key="1">
    <citation type="submission" date="2020-06" db="EMBL/GenBank/DDBJ databases">
        <title>Transcriptomic and genomic resources for Thalictrum thalictroides and T. hernandezii: Facilitating candidate gene discovery in an emerging model plant lineage.</title>
        <authorList>
            <person name="Arias T."/>
            <person name="Riano-Pachon D.M."/>
            <person name="Di Stilio V.S."/>
        </authorList>
    </citation>
    <scope>NUCLEOTIDE SEQUENCE [LARGE SCALE GENOMIC DNA]</scope>
    <source>
        <strain evidence="7">cv. WT478/WT964</strain>
        <tissue evidence="6">Leaves</tissue>
    </source>
</reference>
<dbReference type="GO" id="GO:0006412">
    <property type="term" value="P:translation"/>
    <property type="evidence" value="ECO:0007669"/>
    <property type="project" value="InterPro"/>
</dbReference>
<gene>
    <name evidence="6" type="ORF">FRX31_005653</name>
</gene>
<dbReference type="InterPro" id="IPR036769">
    <property type="entry name" value="Ribosomal_uL11_C_sf"/>
</dbReference>
<name>A0A7J6X870_THATH</name>
<keyword evidence="2 6" id="KW-0689">Ribosomal protein</keyword>
<dbReference type="GO" id="GO:0003735">
    <property type="term" value="F:structural constituent of ribosome"/>
    <property type="evidence" value="ECO:0007669"/>
    <property type="project" value="InterPro"/>
</dbReference>
<evidence type="ECO:0000313" key="6">
    <source>
        <dbReference type="EMBL" id="KAF5204760.1"/>
    </source>
</evidence>
<sequence length="114" mass="12490">MASLKKILLRRPVATTIRLTVPAGAAQPAPPIRPALGHQVSFSHMVPQEGNRYESGSRRPGHIVASTLTLKHIYEIAKIKQSNPYYPYMSLESISKSIIGTANSIGIKVQKELD</sequence>
<dbReference type="InterPro" id="IPR036796">
    <property type="entry name" value="Ribosomal_uL11_N_sf"/>
</dbReference>
<dbReference type="Pfam" id="PF00298">
    <property type="entry name" value="Ribosomal_L11"/>
    <property type="match status" value="1"/>
</dbReference>
<protein>
    <recommendedName>
        <fullName evidence="4">Large ribosomal subunit protein uL11m</fullName>
    </recommendedName>
</protein>
<keyword evidence="3" id="KW-0687">Ribonucleoprotein</keyword>
<dbReference type="EMBL" id="JABWDY010004996">
    <property type="protein sequence ID" value="KAF5204760.1"/>
    <property type="molecule type" value="Genomic_DNA"/>
</dbReference>
<dbReference type="SUPFAM" id="SSF54747">
    <property type="entry name" value="Ribosomal L11/L12e N-terminal domain"/>
    <property type="match status" value="1"/>
</dbReference>
<organism evidence="6 7">
    <name type="scientific">Thalictrum thalictroides</name>
    <name type="common">Rue-anemone</name>
    <name type="synonym">Anemone thalictroides</name>
    <dbReference type="NCBI Taxonomy" id="46969"/>
    <lineage>
        <taxon>Eukaryota</taxon>
        <taxon>Viridiplantae</taxon>
        <taxon>Streptophyta</taxon>
        <taxon>Embryophyta</taxon>
        <taxon>Tracheophyta</taxon>
        <taxon>Spermatophyta</taxon>
        <taxon>Magnoliopsida</taxon>
        <taxon>Ranunculales</taxon>
        <taxon>Ranunculaceae</taxon>
        <taxon>Thalictroideae</taxon>
        <taxon>Thalictrum</taxon>
    </lineage>
</organism>
<dbReference type="InterPro" id="IPR020783">
    <property type="entry name" value="Ribosomal_uL11_C"/>
</dbReference>
<evidence type="ECO:0000256" key="3">
    <source>
        <dbReference type="ARBA" id="ARBA00023274"/>
    </source>
</evidence>
<dbReference type="OrthoDB" id="1091498at2759"/>
<comment type="similarity">
    <text evidence="1">Belongs to the universal ribosomal protein uL11 family.</text>
</comment>
<dbReference type="InterPro" id="IPR000911">
    <property type="entry name" value="Ribosomal_uL11"/>
</dbReference>
<accession>A0A7J6X870</accession>
<evidence type="ECO:0000256" key="2">
    <source>
        <dbReference type="ARBA" id="ARBA00022980"/>
    </source>
</evidence>
<dbReference type="PANTHER" id="PTHR11661:SF1">
    <property type="entry name" value="LARGE RIBOSOMAL SUBUNIT PROTEIN UL11M"/>
    <property type="match status" value="1"/>
</dbReference>
<feature type="domain" description="Large ribosomal subunit protein uL11 C-terminal" evidence="5">
    <location>
        <begin position="54"/>
        <end position="109"/>
    </location>
</feature>
<proteinExistence type="inferred from homology"/>
<dbReference type="Gene3D" id="1.10.10.250">
    <property type="entry name" value="Ribosomal protein L11, C-terminal domain"/>
    <property type="match status" value="1"/>
</dbReference>
<dbReference type="AlphaFoldDB" id="A0A7J6X870"/>
<dbReference type="Proteomes" id="UP000554482">
    <property type="component" value="Unassembled WGS sequence"/>
</dbReference>